<protein>
    <submittedName>
        <fullName evidence="1">Uncharacterized protein</fullName>
    </submittedName>
</protein>
<accession>A0A173R888</accession>
<dbReference type="Proteomes" id="UP000095591">
    <property type="component" value="Unassembled WGS sequence"/>
</dbReference>
<organism evidence="1 2">
    <name type="scientific">Parabacteroides distasonis</name>
    <dbReference type="NCBI Taxonomy" id="823"/>
    <lineage>
        <taxon>Bacteria</taxon>
        <taxon>Pseudomonadati</taxon>
        <taxon>Bacteroidota</taxon>
        <taxon>Bacteroidia</taxon>
        <taxon>Bacteroidales</taxon>
        <taxon>Tannerellaceae</taxon>
        <taxon>Parabacteroides</taxon>
    </lineage>
</organism>
<sequence>MTKKLHKEIPIDYAVCQQQDCPRAGKCLHQIAYQPLIEQPATVLRLLNPTLCTRDGACPYFRDSAPVTYARGFTGIQSRMFPAQYQQFMSILMFHFGRNPYFERRRGEFPLSPKEQRIVLNALRRVGVTEELRFDHYEESVNWYD</sequence>
<name>A0A173R888_PARDI</name>
<dbReference type="AlphaFoldDB" id="A0A173R888"/>
<gene>
    <name evidence="1" type="ORF">ERS852429_00317</name>
</gene>
<proteinExistence type="predicted"/>
<evidence type="ECO:0000313" key="2">
    <source>
        <dbReference type="Proteomes" id="UP000095591"/>
    </source>
</evidence>
<evidence type="ECO:0000313" key="1">
    <source>
        <dbReference type="EMBL" id="CUM74062.1"/>
    </source>
</evidence>
<dbReference type="InterPro" id="IPR045724">
    <property type="entry name" value="DUF6078"/>
</dbReference>
<dbReference type="Pfam" id="PF19555">
    <property type="entry name" value="DUF6078"/>
    <property type="match status" value="1"/>
</dbReference>
<dbReference type="EMBL" id="CYXP01000001">
    <property type="protein sequence ID" value="CUM74062.1"/>
    <property type="molecule type" value="Genomic_DNA"/>
</dbReference>
<reference evidence="1 2" key="1">
    <citation type="submission" date="2015-09" db="EMBL/GenBank/DDBJ databases">
        <authorList>
            <consortium name="Pathogen Informatics"/>
        </authorList>
    </citation>
    <scope>NUCLEOTIDE SEQUENCE [LARGE SCALE GENOMIC DNA]</scope>
    <source>
        <strain evidence="1 2">2789STDY5608872</strain>
    </source>
</reference>
<dbReference type="RefSeq" id="WP_009017313.1">
    <property type="nucleotide sequence ID" value="NZ_CACRUW010000005.1"/>
</dbReference>